<evidence type="ECO:0000256" key="3">
    <source>
        <dbReference type="ARBA" id="ARBA00022801"/>
    </source>
</evidence>
<dbReference type="GO" id="GO:0008422">
    <property type="term" value="F:beta-glucosidase activity"/>
    <property type="evidence" value="ECO:0007669"/>
    <property type="project" value="TreeGrafter"/>
</dbReference>
<evidence type="ECO:0000256" key="6">
    <source>
        <dbReference type="SAM" id="SignalP"/>
    </source>
</evidence>
<evidence type="ECO:0000313" key="7">
    <source>
        <dbReference type="EMBL" id="KAI3938576.1"/>
    </source>
</evidence>
<comment type="caution">
    <text evidence="7">The sequence shown here is derived from an EMBL/GenBank/DDBJ whole genome shotgun (WGS) entry which is preliminary data.</text>
</comment>
<keyword evidence="2 6" id="KW-0732">Signal</keyword>
<dbReference type="PANTHER" id="PTHR10353:SF29">
    <property type="entry name" value="BETA-GLUCOSIDASE 11"/>
    <property type="match status" value="1"/>
</dbReference>
<keyword evidence="8" id="KW-1185">Reference proteome</keyword>
<dbReference type="InterPro" id="IPR017853">
    <property type="entry name" value="GH"/>
</dbReference>
<dbReference type="EMBL" id="JAJJMB010005516">
    <property type="protein sequence ID" value="KAI3938576.1"/>
    <property type="molecule type" value="Genomic_DNA"/>
</dbReference>
<evidence type="ECO:0000256" key="2">
    <source>
        <dbReference type="ARBA" id="ARBA00022729"/>
    </source>
</evidence>
<proteinExistence type="inferred from homology"/>
<dbReference type="GO" id="GO:0005975">
    <property type="term" value="P:carbohydrate metabolic process"/>
    <property type="evidence" value="ECO:0007669"/>
    <property type="project" value="InterPro"/>
</dbReference>
<dbReference type="PRINTS" id="PR00131">
    <property type="entry name" value="GLHYDRLASE1"/>
</dbReference>
<feature type="signal peptide" evidence="6">
    <location>
        <begin position="1"/>
        <end position="17"/>
    </location>
</feature>
<comment type="similarity">
    <text evidence="1 5">Belongs to the glycosyl hydrolase 1 family.</text>
</comment>
<dbReference type="Pfam" id="PF00232">
    <property type="entry name" value="Glyco_hydro_1"/>
    <property type="match status" value="1"/>
</dbReference>
<dbReference type="AlphaFoldDB" id="A0AAD4T5N2"/>
<name>A0AAD4T5N2_9MAGN</name>
<feature type="chain" id="PRO_5042104321" description="Beta-glucosidase" evidence="6">
    <location>
        <begin position="18"/>
        <end position="523"/>
    </location>
</feature>
<protein>
    <recommendedName>
        <fullName evidence="9">Beta-glucosidase</fullName>
    </recommendedName>
</protein>
<dbReference type="InterPro" id="IPR033132">
    <property type="entry name" value="GH_1_N_CS"/>
</dbReference>
<keyword evidence="3" id="KW-0378">Hydrolase</keyword>
<evidence type="ECO:0000256" key="4">
    <source>
        <dbReference type="ARBA" id="ARBA00023180"/>
    </source>
</evidence>
<dbReference type="SUPFAM" id="SSF51445">
    <property type="entry name" value="(Trans)glycosidases"/>
    <property type="match status" value="1"/>
</dbReference>
<gene>
    <name evidence="7" type="ORF">MKW98_016081</name>
</gene>
<dbReference type="FunFam" id="3.20.20.80:FF:000069">
    <property type="entry name" value="Beta-glucosidase 1"/>
    <property type="match status" value="1"/>
</dbReference>
<dbReference type="Proteomes" id="UP001202328">
    <property type="component" value="Unassembled WGS sequence"/>
</dbReference>
<reference evidence="7" key="1">
    <citation type="submission" date="2022-04" db="EMBL/GenBank/DDBJ databases">
        <title>A functionally conserved STORR gene fusion in Papaver species that diverged 16.8 million years ago.</title>
        <authorList>
            <person name="Catania T."/>
        </authorList>
    </citation>
    <scope>NUCLEOTIDE SEQUENCE</scope>
    <source>
        <strain evidence="7">S-188037</strain>
    </source>
</reference>
<dbReference type="PROSITE" id="PS00653">
    <property type="entry name" value="GLYCOSYL_HYDROL_F1_2"/>
    <property type="match status" value="1"/>
</dbReference>
<dbReference type="Gene3D" id="3.20.20.80">
    <property type="entry name" value="Glycosidases"/>
    <property type="match status" value="1"/>
</dbReference>
<evidence type="ECO:0000256" key="1">
    <source>
        <dbReference type="ARBA" id="ARBA00010838"/>
    </source>
</evidence>
<keyword evidence="4" id="KW-0325">Glycoprotein</keyword>
<dbReference type="PANTHER" id="PTHR10353">
    <property type="entry name" value="GLYCOSYL HYDROLASE"/>
    <property type="match status" value="1"/>
</dbReference>
<dbReference type="InterPro" id="IPR001360">
    <property type="entry name" value="Glyco_hydro_1"/>
</dbReference>
<accession>A0AAD4T5N2</accession>
<sequence length="523" mass="59108">MPTFSFILGFSVYLCLSIVIVSSNLTPKFRRDDFPSDFVFGAGTSAYQVEGAVAEDGRSPCIWDTYTHDGKAVDNSTADIAADEYHKYKEDVKLMSELGLEAYRFSISWSRLIPNGRGEINPKGLKYYNNLINELIDHGIQPHVTLCHLDLPQILDDEYAGWLSPKIIVDFTAYADVCFREFGDRVSHWTTINEPNSMSIASYDTGKWPPQRCTNATVEGDIHCTTGNSSIEPYIAMHNALLAHASAAAIYKEKYQGKLKGVIGLNAYAYWCTSFTNSSSDIIATHRALEFLIGWSINPLVYGDYPDIMREKAGSRLPQFTKQESELVKRSWDFIGLNHYYTVYIEDVPNNSSETGLIDYFSDMGVKMAGIKDNTPVPASQFSLSSLKSNPSGLLSLLNYMKDSYGNPPIYVQENGYGAPHNESLNDIERMNYVSGFIENTLRAIRNGANAKGHFVWSFLDVFEVLFGYESRYGLVHVDFDDKQLKRTPKLSALWYSNFLKKKRNKLQDINIENKNVKIWNLE</sequence>
<organism evidence="7 8">
    <name type="scientific">Papaver atlanticum</name>
    <dbReference type="NCBI Taxonomy" id="357466"/>
    <lineage>
        <taxon>Eukaryota</taxon>
        <taxon>Viridiplantae</taxon>
        <taxon>Streptophyta</taxon>
        <taxon>Embryophyta</taxon>
        <taxon>Tracheophyta</taxon>
        <taxon>Spermatophyta</taxon>
        <taxon>Magnoliopsida</taxon>
        <taxon>Ranunculales</taxon>
        <taxon>Papaveraceae</taxon>
        <taxon>Papaveroideae</taxon>
        <taxon>Papaver</taxon>
    </lineage>
</organism>
<evidence type="ECO:0000313" key="8">
    <source>
        <dbReference type="Proteomes" id="UP001202328"/>
    </source>
</evidence>
<evidence type="ECO:0008006" key="9">
    <source>
        <dbReference type="Google" id="ProtNLM"/>
    </source>
</evidence>
<evidence type="ECO:0000256" key="5">
    <source>
        <dbReference type="RuleBase" id="RU003690"/>
    </source>
</evidence>